<dbReference type="EMBL" id="LBDA02000001">
    <property type="protein sequence ID" value="OIK29511.1"/>
    <property type="molecule type" value="Genomic_DNA"/>
</dbReference>
<protein>
    <submittedName>
        <fullName evidence="2">Uncharacterized protein</fullName>
    </submittedName>
</protein>
<evidence type="ECO:0000256" key="1">
    <source>
        <dbReference type="SAM" id="MobiDB-lite"/>
    </source>
</evidence>
<keyword evidence="3" id="KW-1185">Reference proteome</keyword>
<feature type="region of interest" description="Disordered" evidence="1">
    <location>
        <begin position="1"/>
        <end position="46"/>
    </location>
</feature>
<gene>
    <name evidence="2" type="ORF">VT52_000135</name>
</gene>
<accession>A0A1J4QBT9</accession>
<reference evidence="2" key="1">
    <citation type="submission" date="2016-10" db="EMBL/GenBank/DDBJ databases">
        <title>Genome sequence of Streptomyces malaysiense MUSC 136.</title>
        <authorList>
            <person name="Lee L.-H."/>
            <person name="Ser H.-L."/>
        </authorList>
    </citation>
    <scope>NUCLEOTIDE SEQUENCE [LARGE SCALE GENOMIC DNA]</scope>
    <source>
        <strain evidence="2">MUSC 136</strain>
    </source>
</reference>
<proteinExistence type="predicted"/>
<name>A0A1J4QBT9_9ACTN</name>
<evidence type="ECO:0000313" key="3">
    <source>
        <dbReference type="Proteomes" id="UP000034838"/>
    </source>
</evidence>
<feature type="region of interest" description="Disordered" evidence="1">
    <location>
        <begin position="89"/>
        <end position="142"/>
    </location>
</feature>
<organism evidence="2 3">
    <name type="scientific">Streptomyces malaysiense</name>
    <dbReference type="NCBI Taxonomy" id="1428626"/>
    <lineage>
        <taxon>Bacteria</taxon>
        <taxon>Bacillati</taxon>
        <taxon>Actinomycetota</taxon>
        <taxon>Actinomycetes</taxon>
        <taxon>Kitasatosporales</taxon>
        <taxon>Streptomycetaceae</taxon>
        <taxon>Streptomyces</taxon>
    </lineage>
</organism>
<dbReference type="Proteomes" id="UP000034838">
    <property type="component" value="Unassembled WGS sequence"/>
</dbReference>
<comment type="caution">
    <text evidence="2">The sequence shown here is derived from an EMBL/GenBank/DDBJ whole genome shotgun (WGS) entry which is preliminary data.</text>
</comment>
<dbReference type="AlphaFoldDB" id="A0A1J4QBT9"/>
<sequence>MAAGGDRAVRRRPGVGAGGRFLPGPPVRPELLPFLPDVPGPRVQAPHTDDAAEAYRLAVRSATARGAFDLAAEPPLDAAVRGELLGARPVRLPRGHKAGREVMSLRPRGSGRGPRDRPSGGPTGGRGPGRVTCPNVLCPRRG</sequence>
<evidence type="ECO:0000313" key="2">
    <source>
        <dbReference type="EMBL" id="OIK29511.1"/>
    </source>
</evidence>